<dbReference type="EMBL" id="AJZD02000207">
    <property type="protein sequence ID" value="OEF91728.1"/>
    <property type="molecule type" value="Genomic_DNA"/>
</dbReference>
<dbReference type="OrthoDB" id="5893060at2"/>
<accession>A0A1E5FN62</accession>
<protein>
    <submittedName>
        <fullName evidence="1">Uncharacterized protein</fullName>
    </submittedName>
</protein>
<dbReference type="RefSeq" id="WP_019826329.1">
    <property type="nucleotide sequence ID" value="NZ_AJZD02000207.1"/>
</dbReference>
<name>A0A1E5FN62_VIBSP</name>
<evidence type="ECO:0000313" key="1">
    <source>
        <dbReference type="EMBL" id="OEF91728.1"/>
    </source>
</evidence>
<reference evidence="1 2" key="1">
    <citation type="journal article" date="2012" name="Science">
        <title>Ecological populations of bacteria act as socially cohesive units of antibiotic production and resistance.</title>
        <authorList>
            <person name="Cordero O.X."/>
            <person name="Wildschutte H."/>
            <person name="Kirkup B."/>
            <person name="Proehl S."/>
            <person name="Ngo L."/>
            <person name="Hussain F."/>
            <person name="Le Roux F."/>
            <person name="Mincer T."/>
            <person name="Polz M.F."/>
        </authorList>
    </citation>
    <scope>NUCLEOTIDE SEQUENCE [LARGE SCALE GENOMIC DNA]</scope>
    <source>
        <strain evidence="1 2">12E03</strain>
    </source>
</reference>
<dbReference type="Proteomes" id="UP000094802">
    <property type="component" value="Unassembled WGS sequence"/>
</dbReference>
<proteinExistence type="predicted"/>
<gene>
    <name evidence="1" type="ORF">A142_22305</name>
</gene>
<sequence length="92" mass="10445">MPEIKQKNSQSVNQLLQEYKDVTSIESFQLDVVQSLTKIFADKDKSIEHCDKVTLLKVAQQHIDQEIDFSLSVGFDDAVPILNQIRKVIEAA</sequence>
<organism evidence="1 2">
    <name type="scientific">Vibrio splendidus 12E03</name>
    <dbReference type="NCBI Taxonomy" id="1191305"/>
    <lineage>
        <taxon>Bacteria</taxon>
        <taxon>Pseudomonadati</taxon>
        <taxon>Pseudomonadota</taxon>
        <taxon>Gammaproteobacteria</taxon>
        <taxon>Vibrionales</taxon>
        <taxon>Vibrionaceae</taxon>
        <taxon>Vibrio</taxon>
    </lineage>
</organism>
<evidence type="ECO:0000313" key="2">
    <source>
        <dbReference type="Proteomes" id="UP000094802"/>
    </source>
</evidence>
<dbReference type="AlphaFoldDB" id="A0A1E5FN62"/>
<comment type="caution">
    <text evidence="1">The sequence shown here is derived from an EMBL/GenBank/DDBJ whole genome shotgun (WGS) entry which is preliminary data.</text>
</comment>